<sequence>MLLLVLRLWRLSRQDMSTMLLLVQYVSPLGLLSALLIALVWAVPLVVLVPAVLGRLLQVSAPDRFDPERSLLAYATSRTPDWVLVATAVLAALTWQLRFLPALAMLLVWLVALHTRTRFPDRPRLLTATGVILPVAVAAACYAWFGPAIWAAVSHGELATAVLLALPPTGALVLTGPVPTRIAPTVTRTLTYTAGALMPFVMGAVFLRVPLLPAVAVEVGEPVTREIVLGEAVTVTDKMTIVLDRSGAVRFLPNDTVRGQVLCPDAGRTPTSRIEVAGWPAEDTALDWSMPRRPVGSPDPRCAGLVPTAP</sequence>
<feature type="transmembrane region" description="Helical" evidence="2">
    <location>
        <begin position="190"/>
        <end position="209"/>
    </location>
</feature>
<name>A0A1H6YJE8_9ACTN</name>
<keyword evidence="2" id="KW-1133">Transmembrane helix</keyword>
<evidence type="ECO:0000256" key="2">
    <source>
        <dbReference type="SAM" id="Phobius"/>
    </source>
</evidence>
<protein>
    <submittedName>
        <fullName evidence="3">Uncharacterized protein</fullName>
    </submittedName>
</protein>
<feature type="transmembrane region" description="Helical" evidence="2">
    <location>
        <begin position="20"/>
        <end position="53"/>
    </location>
</feature>
<dbReference type="EMBL" id="FNYV01000004">
    <property type="protein sequence ID" value="SEJ39954.1"/>
    <property type="molecule type" value="Genomic_DNA"/>
</dbReference>
<feature type="transmembrane region" description="Helical" evidence="2">
    <location>
        <begin position="158"/>
        <end position="178"/>
    </location>
</feature>
<evidence type="ECO:0000313" key="4">
    <source>
        <dbReference type="Proteomes" id="UP000198707"/>
    </source>
</evidence>
<reference evidence="4" key="1">
    <citation type="submission" date="2016-10" db="EMBL/GenBank/DDBJ databases">
        <authorList>
            <person name="Varghese N."/>
            <person name="Submissions S."/>
        </authorList>
    </citation>
    <scope>NUCLEOTIDE SEQUENCE [LARGE SCALE GENOMIC DNA]</scope>
    <source>
        <strain evidence="4">CGMCC 4.7038</strain>
    </source>
</reference>
<keyword evidence="2" id="KW-0472">Membrane</keyword>
<evidence type="ECO:0000313" key="3">
    <source>
        <dbReference type="EMBL" id="SEJ39954.1"/>
    </source>
</evidence>
<feature type="transmembrane region" description="Helical" evidence="2">
    <location>
        <begin position="82"/>
        <end position="113"/>
    </location>
</feature>
<feature type="region of interest" description="Disordered" evidence="1">
    <location>
        <begin position="290"/>
        <end position="310"/>
    </location>
</feature>
<dbReference type="AlphaFoldDB" id="A0A1H6YJE8"/>
<organism evidence="3 4">
    <name type="scientific">Micromonospora phaseoli</name>
    <dbReference type="NCBI Taxonomy" id="1144548"/>
    <lineage>
        <taxon>Bacteria</taxon>
        <taxon>Bacillati</taxon>
        <taxon>Actinomycetota</taxon>
        <taxon>Actinomycetes</taxon>
        <taxon>Micromonosporales</taxon>
        <taxon>Micromonosporaceae</taxon>
        <taxon>Micromonospora</taxon>
    </lineage>
</organism>
<feature type="transmembrane region" description="Helical" evidence="2">
    <location>
        <begin position="125"/>
        <end position="146"/>
    </location>
</feature>
<gene>
    <name evidence="3" type="ORF">SAMN05443287_104204</name>
</gene>
<keyword evidence="4" id="KW-1185">Reference proteome</keyword>
<keyword evidence="2" id="KW-0812">Transmembrane</keyword>
<dbReference type="Proteomes" id="UP000198707">
    <property type="component" value="Unassembled WGS sequence"/>
</dbReference>
<evidence type="ECO:0000256" key="1">
    <source>
        <dbReference type="SAM" id="MobiDB-lite"/>
    </source>
</evidence>
<dbReference type="STRING" id="1144548.SAMN05443287_104204"/>
<proteinExistence type="predicted"/>
<accession>A0A1H6YJE8</accession>